<organism evidence="4 5">
    <name type="scientific">Vulcanisaeta moutnovskia (strain 768-28)</name>
    <dbReference type="NCBI Taxonomy" id="985053"/>
    <lineage>
        <taxon>Archaea</taxon>
        <taxon>Thermoproteota</taxon>
        <taxon>Thermoprotei</taxon>
        <taxon>Thermoproteales</taxon>
        <taxon>Thermoproteaceae</taxon>
        <taxon>Vulcanisaeta</taxon>
    </lineage>
</organism>
<dbReference type="SUPFAM" id="SSF63562">
    <property type="entry name" value="RPB6/omega subunit-like"/>
    <property type="match status" value="1"/>
</dbReference>
<dbReference type="GO" id="GO:0006366">
    <property type="term" value="P:transcription by RNA polymerase II"/>
    <property type="evidence" value="ECO:0007669"/>
    <property type="project" value="TreeGrafter"/>
</dbReference>
<gene>
    <name evidence="3" type="primary">rpo6</name>
    <name evidence="3" type="synonym">rpoK</name>
    <name evidence="4" type="ordered locus">VMUT_2046</name>
</gene>
<dbReference type="Proteomes" id="UP000007485">
    <property type="component" value="Chromosome"/>
</dbReference>
<dbReference type="RefSeq" id="WP_013605404.1">
    <property type="nucleotide sequence ID" value="NC_015151.1"/>
</dbReference>
<protein>
    <recommendedName>
        <fullName evidence="3">DNA-directed RNA polymerase subunit Rpo6</fullName>
        <ecNumber evidence="3">2.7.7.6</ecNumber>
    </recommendedName>
    <alternativeName>
        <fullName evidence="3">DNA-directed RNA polymerase subunit K</fullName>
    </alternativeName>
</protein>
<evidence type="ECO:0000256" key="2">
    <source>
        <dbReference type="ARBA" id="ARBA00023163"/>
    </source>
</evidence>
<comment type="catalytic activity">
    <reaction evidence="3">
        <text>RNA(n) + a ribonucleoside 5'-triphosphate = RNA(n+1) + diphosphate</text>
        <dbReference type="Rhea" id="RHEA:21248"/>
        <dbReference type="Rhea" id="RHEA-COMP:14527"/>
        <dbReference type="Rhea" id="RHEA-COMP:17342"/>
        <dbReference type="ChEBI" id="CHEBI:33019"/>
        <dbReference type="ChEBI" id="CHEBI:61557"/>
        <dbReference type="ChEBI" id="CHEBI:140395"/>
        <dbReference type="EC" id="2.7.7.6"/>
    </reaction>
</comment>
<dbReference type="PANTHER" id="PTHR47227">
    <property type="entry name" value="DNA-DIRECTED RNA POLYMERASE SUBUNIT K"/>
    <property type="match status" value="1"/>
</dbReference>
<name>F0QWM6_VULM7</name>
<dbReference type="PROSITE" id="PS01111">
    <property type="entry name" value="RNA_POL_K_14KD"/>
    <property type="match status" value="1"/>
</dbReference>
<dbReference type="Gene3D" id="3.90.940.10">
    <property type="match status" value="1"/>
</dbReference>
<dbReference type="KEGG" id="vmo:VMUT_2046"/>
<keyword evidence="2 3" id="KW-0804">Transcription</keyword>
<dbReference type="NCBIfam" id="NF002207">
    <property type="entry name" value="PRK01099.1-2"/>
    <property type="match status" value="1"/>
</dbReference>
<comment type="subcellular location">
    <subcellularLocation>
        <location evidence="3">Cytoplasm</location>
    </subcellularLocation>
</comment>
<reference evidence="4 5" key="1">
    <citation type="journal article" date="2011" name="J. Bacteriol.">
        <title>Complete genome sequence of 'Vulcanisaeta moutnovskia' strain 768-28, a novel member of the hyperthermophilic crenarchaeal genus vulcanisaeta.</title>
        <authorList>
            <person name="Gumerov V.M."/>
            <person name="Mardanov A.V."/>
            <person name="Beletsky A.V."/>
            <person name="Prokofeva M.I."/>
            <person name="Bonch-Osmolovskaya E.A."/>
            <person name="Ravin N.V."/>
            <person name="Skryabin K.G."/>
        </authorList>
    </citation>
    <scope>NUCLEOTIDE SEQUENCE [LARGE SCALE GENOMIC DNA]</scope>
    <source>
        <strain evidence="4 5">768-28</strain>
    </source>
</reference>
<accession>F0QWM6</accession>
<comment type="function">
    <text evidence="3">DNA-dependent RNA polymerase (RNAP) catalyzes the transcription of DNA into RNA using the four ribonucleoside triphosphates as substrates.</text>
</comment>
<dbReference type="EMBL" id="CP002529">
    <property type="protein sequence ID" value="ADY02243.1"/>
    <property type="molecule type" value="Genomic_DNA"/>
</dbReference>
<proteinExistence type="inferred from homology"/>
<keyword evidence="3" id="KW-0808">Transferase</keyword>
<keyword evidence="5" id="KW-1185">Reference proteome</keyword>
<dbReference type="InterPro" id="IPR036161">
    <property type="entry name" value="RPB6/omega-like_sf"/>
</dbReference>
<dbReference type="GO" id="GO:0005737">
    <property type="term" value="C:cytoplasm"/>
    <property type="evidence" value="ECO:0007669"/>
    <property type="project" value="UniProtKB-SubCell"/>
</dbReference>
<dbReference type="EC" id="2.7.7.6" evidence="3"/>
<sequence>MSSSNQTSDSILKEDALISVLNIINDLAKGKLTYPPRITKYELARIVAARAKQLAMGAQPLINPQEIGTYDPVDIALEEIRRGLIPFIVVRTLPNGRHIRIKLKDLLDLSRKFDVKL</sequence>
<dbReference type="STRING" id="985053.VMUT_2046"/>
<dbReference type="NCBIfam" id="NF002208">
    <property type="entry name" value="PRK01099.1-3"/>
    <property type="match status" value="1"/>
</dbReference>
<evidence type="ECO:0000313" key="5">
    <source>
        <dbReference type="Proteomes" id="UP000007485"/>
    </source>
</evidence>
<evidence type="ECO:0000313" key="4">
    <source>
        <dbReference type="EMBL" id="ADY02243.1"/>
    </source>
</evidence>
<dbReference type="GO" id="GO:0006360">
    <property type="term" value="P:transcription by RNA polymerase I"/>
    <property type="evidence" value="ECO:0007669"/>
    <property type="project" value="TreeGrafter"/>
</dbReference>
<dbReference type="InterPro" id="IPR006111">
    <property type="entry name" value="Rpo6/Rpb6"/>
</dbReference>
<dbReference type="GO" id="GO:0000428">
    <property type="term" value="C:DNA-directed RNA polymerase complex"/>
    <property type="evidence" value="ECO:0007669"/>
    <property type="project" value="UniProtKB-KW"/>
</dbReference>
<evidence type="ECO:0000256" key="1">
    <source>
        <dbReference type="ARBA" id="ARBA00022478"/>
    </source>
</evidence>
<keyword evidence="1 3" id="KW-0240">DNA-directed RNA polymerase</keyword>
<dbReference type="HOGENOM" id="CLU_112527_2_2_2"/>
<keyword evidence="3" id="KW-0548">Nucleotidyltransferase</keyword>
<dbReference type="HAMAP" id="MF_00192">
    <property type="entry name" value="RNApol_arch_Rpo6"/>
    <property type="match status" value="1"/>
</dbReference>
<dbReference type="GO" id="GO:0003677">
    <property type="term" value="F:DNA binding"/>
    <property type="evidence" value="ECO:0007669"/>
    <property type="project" value="UniProtKB-UniRule"/>
</dbReference>
<comment type="similarity">
    <text evidence="3">Belongs to the archaeal Rpo6/eukaryotic RPB6 RNA polymerase subunit family.</text>
</comment>
<dbReference type="eggNOG" id="arCOG01268">
    <property type="taxonomic scope" value="Archaea"/>
</dbReference>
<dbReference type="InterPro" id="IPR020708">
    <property type="entry name" value="DNA-dir_RNA_polK_14-18kDa_CS"/>
</dbReference>
<dbReference type="InterPro" id="IPR006110">
    <property type="entry name" value="Pol_omega/Rpo6/RPB6"/>
</dbReference>
<dbReference type="PANTHER" id="PTHR47227:SF5">
    <property type="entry name" value="DNA-DIRECTED RNA POLYMERASES I, II, AND III SUBUNIT RPABC2"/>
    <property type="match status" value="1"/>
</dbReference>
<dbReference type="GO" id="GO:0042797">
    <property type="term" value="P:tRNA transcription by RNA polymerase III"/>
    <property type="evidence" value="ECO:0007669"/>
    <property type="project" value="TreeGrafter"/>
</dbReference>
<dbReference type="GO" id="GO:0003899">
    <property type="term" value="F:DNA-directed RNA polymerase activity"/>
    <property type="evidence" value="ECO:0007669"/>
    <property type="project" value="UniProtKB-UniRule"/>
</dbReference>
<evidence type="ECO:0000256" key="3">
    <source>
        <dbReference type="HAMAP-Rule" id="MF_00192"/>
    </source>
</evidence>
<dbReference type="AlphaFoldDB" id="F0QWM6"/>
<dbReference type="OrthoDB" id="10567at2157"/>
<dbReference type="SMART" id="SM01409">
    <property type="entry name" value="RNA_pol_Rpb6"/>
    <property type="match status" value="1"/>
</dbReference>
<comment type="subunit">
    <text evidence="3">Part of the RNA polymerase complex.</text>
</comment>
<keyword evidence="3" id="KW-0963">Cytoplasm</keyword>
<dbReference type="GeneID" id="10289698"/>
<dbReference type="Pfam" id="PF01192">
    <property type="entry name" value="RNA_pol_Rpb6"/>
    <property type="match status" value="1"/>
</dbReference>